<dbReference type="SUPFAM" id="SSF53756">
    <property type="entry name" value="UDP-Glycosyltransferase/glycogen phosphorylase"/>
    <property type="match status" value="1"/>
</dbReference>
<protein>
    <recommendedName>
        <fullName evidence="2">Glycosyl transferase family 1 domain-containing protein</fullName>
    </recommendedName>
</protein>
<accession>A0A2M8L4Z0</accession>
<dbReference type="InterPro" id="IPR001296">
    <property type="entry name" value="Glyco_trans_1"/>
</dbReference>
<evidence type="ECO:0000313" key="3">
    <source>
        <dbReference type="EMBL" id="PJE68834.1"/>
    </source>
</evidence>
<reference evidence="4" key="1">
    <citation type="submission" date="2017-09" db="EMBL/GenBank/DDBJ databases">
        <title>Depth-based differentiation of microbial function through sediment-hosted aquifers and enrichment of novel symbionts in the deep terrestrial subsurface.</title>
        <authorList>
            <person name="Probst A.J."/>
            <person name="Ladd B."/>
            <person name="Jarett J.K."/>
            <person name="Geller-Mcgrath D.E."/>
            <person name="Sieber C.M.K."/>
            <person name="Emerson J.B."/>
            <person name="Anantharaman K."/>
            <person name="Thomas B.C."/>
            <person name="Malmstrom R."/>
            <person name="Stieglmeier M."/>
            <person name="Klingl A."/>
            <person name="Woyke T."/>
            <person name="Ryan C.M."/>
            <person name="Banfield J.F."/>
        </authorList>
    </citation>
    <scope>NUCLEOTIDE SEQUENCE [LARGE SCALE GENOMIC DNA]</scope>
</reference>
<evidence type="ECO:0000256" key="1">
    <source>
        <dbReference type="ARBA" id="ARBA00022679"/>
    </source>
</evidence>
<name>A0A2M8L4Z0_9BACT</name>
<evidence type="ECO:0000313" key="4">
    <source>
        <dbReference type="Proteomes" id="UP000229500"/>
    </source>
</evidence>
<comment type="caution">
    <text evidence="3">The sequence shown here is derived from an EMBL/GenBank/DDBJ whole genome shotgun (WGS) entry which is preliminary data.</text>
</comment>
<evidence type="ECO:0000259" key="2">
    <source>
        <dbReference type="Pfam" id="PF00534"/>
    </source>
</evidence>
<feature type="domain" description="Glycosyl transferase family 1" evidence="2">
    <location>
        <begin position="192"/>
        <end position="346"/>
    </location>
</feature>
<proteinExistence type="predicted"/>
<dbReference type="GO" id="GO:0016757">
    <property type="term" value="F:glycosyltransferase activity"/>
    <property type="evidence" value="ECO:0007669"/>
    <property type="project" value="InterPro"/>
</dbReference>
<dbReference type="PANTHER" id="PTHR46401:SF2">
    <property type="entry name" value="GLYCOSYLTRANSFERASE WBBK-RELATED"/>
    <property type="match status" value="1"/>
</dbReference>
<dbReference type="AlphaFoldDB" id="A0A2M8L4Z0"/>
<dbReference type="Pfam" id="PF00534">
    <property type="entry name" value="Glycos_transf_1"/>
    <property type="match status" value="1"/>
</dbReference>
<keyword evidence="1" id="KW-0808">Transferase</keyword>
<dbReference type="EMBL" id="PFEL01000105">
    <property type="protein sequence ID" value="PJE68834.1"/>
    <property type="molecule type" value="Genomic_DNA"/>
</dbReference>
<dbReference type="PANTHER" id="PTHR46401">
    <property type="entry name" value="GLYCOSYLTRANSFERASE WBBK-RELATED"/>
    <property type="match status" value="1"/>
</dbReference>
<dbReference type="Gene3D" id="3.40.50.2000">
    <property type="entry name" value="Glycogen Phosphorylase B"/>
    <property type="match status" value="2"/>
</dbReference>
<organism evidence="3 4">
    <name type="scientific">Candidatus Shapirobacteria bacterium CG10_big_fil_rev_8_21_14_0_10_38_14</name>
    <dbReference type="NCBI Taxonomy" id="1974483"/>
    <lineage>
        <taxon>Bacteria</taxon>
        <taxon>Candidatus Shapironibacteriota</taxon>
    </lineage>
</organism>
<sequence>MKILVNGVTLEKGNIIPILLKIKTWQNKGSEVSIIGSKELEKEIKKLNLLKKKYQFIQLCGTKKIKSKLHLIFEGLRRNLKLIKKIKEFRDFDVVYSISSVLDLILFPFFLKIVGKKIKWATVFDNIVPLKDPGNKLLRFLGWLFFHLSLIFLKKADNIFVISKNLRDYLIRKGFDGKRVILTGNAVETDLIRKAKADKKYNIDALFVGRINEAKGIYDLLEVLQIVKRKYLHFQLAIMGRGDMTTEKRYKGEIKDRKLERNIQFLGYKTGLEKFNIIKSSKIFLFLSKSESFGIALLEAVCSGIPALAYALPAYKNIYQNNEVMTFKKGDYQAVTEKIIQLFAKKVFENKNGELLINRYSWDEIATMELNSFVA</sequence>
<dbReference type="Proteomes" id="UP000229500">
    <property type="component" value="Unassembled WGS sequence"/>
</dbReference>
<gene>
    <name evidence="3" type="ORF">COU96_02915</name>
</gene>
<dbReference type="CDD" id="cd03801">
    <property type="entry name" value="GT4_PimA-like"/>
    <property type="match status" value="1"/>
</dbReference>